<accession>A0ABY9QJF0</accession>
<dbReference type="RefSeq" id="WP_193383914.1">
    <property type="nucleotide sequence ID" value="NZ_CP132921.1"/>
</dbReference>
<dbReference type="EMBL" id="CP132921">
    <property type="protein sequence ID" value="WMW04166.1"/>
    <property type="molecule type" value="Genomic_DNA"/>
</dbReference>
<organism evidence="1 2">
    <name type="scientific">Pseudomonas entomophila</name>
    <dbReference type="NCBI Taxonomy" id="312306"/>
    <lineage>
        <taxon>Bacteria</taxon>
        <taxon>Pseudomonadati</taxon>
        <taxon>Pseudomonadota</taxon>
        <taxon>Gammaproteobacteria</taxon>
        <taxon>Pseudomonadales</taxon>
        <taxon>Pseudomonadaceae</taxon>
        <taxon>Pseudomonas</taxon>
    </lineage>
</organism>
<dbReference type="GeneID" id="75528837"/>
<proteinExistence type="predicted"/>
<protein>
    <submittedName>
        <fullName evidence="1">Uncharacterized protein</fullName>
    </submittedName>
</protein>
<gene>
    <name evidence="1" type="ORF">RAH46_17735</name>
</gene>
<name>A0ABY9QJF0_9PSED</name>
<evidence type="ECO:0000313" key="1">
    <source>
        <dbReference type="EMBL" id="WMW04166.1"/>
    </source>
</evidence>
<sequence length="136" mass="15147">MRTHFATSADLDDIEQAPCGTWLGEHSQLSGNWARVDCLLCQKRKENITRSAQAEEHAIIEQMGEMAECMRADSAEQNAKQAFRDYCDRCAEIVSTWPVWKREAIKSPPVPAVVCRPGINCGKCFGCASRARGKQS</sequence>
<dbReference type="Proteomes" id="UP001183127">
    <property type="component" value="Chromosome"/>
</dbReference>
<keyword evidence="2" id="KW-1185">Reference proteome</keyword>
<reference evidence="1 2" key="1">
    <citation type="submission" date="2023-08" db="EMBL/GenBank/DDBJ databases">
        <title>Complete Genome Sequence of Pseudomonas entomophila TVIN A01.</title>
        <authorList>
            <person name="Shelke T."/>
            <person name="Mahar N.S."/>
            <person name="Gupta I."/>
            <person name="Gupta V."/>
        </authorList>
    </citation>
    <scope>NUCLEOTIDE SEQUENCE [LARGE SCALE GENOMIC DNA]</scope>
    <source>
        <strain evidence="1 2">TVIN-A01</strain>
    </source>
</reference>
<evidence type="ECO:0000313" key="2">
    <source>
        <dbReference type="Proteomes" id="UP001183127"/>
    </source>
</evidence>